<accession>A0A0D0PH04</accession>
<feature type="compositionally biased region" description="Basic and acidic residues" evidence="4">
    <location>
        <begin position="456"/>
        <end position="478"/>
    </location>
</feature>
<dbReference type="InterPro" id="IPR004089">
    <property type="entry name" value="MCPsignal_dom"/>
</dbReference>
<keyword evidence="3" id="KW-0807">Transducer</keyword>
<dbReference type="Gene3D" id="1.10.287.950">
    <property type="entry name" value="Methyl-accepting chemotaxis protein"/>
    <property type="match status" value="1"/>
</dbReference>
<dbReference type="Proteomes" id="UP000035100">
    <property type="component" value="Unassembled WGS sequence"/>
</dbReference>
<evidence type="ECO:0000256" key="3">
    <source>
        <dbReference type="PROSITE-ProRule" id="PRU00284"/>
    </source>
</evidence>
<evidence type="ECO:0000313" key="6">
    <source>
        <dbReference type="EMBL" id="KIQ70616.1"/>
    </source>
</evidence>
<reference evidence="6 7" key="1">
    <citation type="submission" date="2013-01" db="EMBL/GenBank/DDBJ databases">
        <authorList>
            <person name="Fiebig A."/>
            <person name="Goeker M."/>
            <person name="Klenk H.-P.P."/>
        </authorList>
    </citation>
    <scope>NUCLEOTIDE SEQUENCE [LARGE SCALE GENOMIC DNA]</scope>
    <source>
        <strain evidence="6 7">DSM 24838</strain>
    </source>
</reference>
<dbReference type="RefSeq" id="WP_018302776.1">
    <property type="nucleotide sequence ID" value="NZ_KB902288.1"/>
</dbReference>
<sequence>MDKSAFQTRFGVDDALREDLAAVWGVIGPRIDDILGTFYRDVSSDAEMSAFFSDAAHMRHARSKQARHWERLFSGRFDDDYFHSADTVGRVHFRIGLPYLIFMSMYARATGLIHDAISAATRLRPARGRRMARAASTAVLMDIEAVMTAFFAAEAEEQSRAFDLLGEAIESLSRGDTGRRIGDDFPTAYAPNRIAFNTMASRVEEVFHGVKLNAEGVREKTGALSRLSEDLSRRAQSQAASVEQSTAAVTELANSIRQNDISFRRAIDASEGNSDAAVTGLGDADQATAAMGEIEQAFRDIADVTTSIEEISFQTNLLALNASVEASRAGEAGKGFSVVASEVRALAKRAAELTENIRRMIDGSRDTVGRGSDLVGRTRASLEKIRDSAAAVSSEIRVVVQTATEQATTIGEVEKALSAIDELTQRNAAMAGDVSDNAEDLSRRAAELASPFDAFQLHRDGTDRRAPPRDVPGRRSAA</sequence>
<proteinExistence type="inferred from homology"/>
<dbReference type="SMART" id="SM00283">
    <property type="entry name" value="MA"/>
    <property type="match status" value="1"/>
</dbReference>
<dbReference type="InterPro" id="IPR039379">
    <property type="entry name" value="Protoglobin_sensor_dom"/>
</dbReference>
<dbReference type="InterPro" id="IPR051310">
    <property type="entry name" value="MCP_chemotaxis"/>
</dbReference>
<evidence type="ECO:0000259" key="5">
    <source>
        <dbReference type="PROSITE" id="PS50111"/>
    </source>
</evidence>
<comment type="similarity">
    <text evidence="2">Belongs to the methyl-accepting chemotaxis (MCP) protein family.</text>
</comment>
<dbReference type="GO" id="GO:0006935">
    <property type="term" value="P:chemotaxis"/>
    <property type="evidence" value="ECO:0007669"/>
    <property type="project" value="UniProtKB-KW"/>
</dbReference>
<dbReference type="GO" id="GO:0007165">
    <property type="term" value="P:signal transduction"/>
    <property type="evidence" value="ECO:0007669"/>
    <property type="project" value="UniProtKB-KW"/>
</dbReference>
<dbReference type="GO" id="GO:0019825">
    <property type="term" value="F:oxygen binding"/>
    <property type="evidence" value="ECO:0007669"/>
    <property type="project" value="InterPro"/>
</dbReference>
<dbReference type="InterPro" id="IPR044398">
    <property type="entry name" value="Globin-sensor_dom"/>
</dbReference>
<dbReference type="PRINTS" id="PR00260">
    <property type="entry name" value="CHEMTRNSDUCR"/>
</dbReference>
<dbReference type="SUPFAM" id="SSF46458">
    <property type="entry name" value="Globin-like"/>
    <property type="match status" value="1"/>
</dbReference>
<keyword evidence="7" id="KW-1185">Reference proteome</keyword>
<dbReference type="STRING" id="1123501.Wenmar_00994"/>
<organism evidence="6 7">
    <name type="scientific">Wenxinia marina DSM 24838</name>
    <dbReference type="NCBI Taxonomy" id="1123501"/>
    <lineage>
        <taxon>Bacteria</taxon>
        <taxon>Pseudomonadati</taxon>
        <taxon>Pseudomonadota</taxon>
        <taxon>Alphaproteobacteria</taxon>
        <taxon>Rhodobacterales</taxon>
        <taxon>Roseobacteraceae</taxon>
        <taxon>Wenxinia</taxon>
    </lineage>
</organism>
<dbReference type="Pfam" id="PF11563">
    <property type="entry name" value="Protoglobin"/>
    <property type="match status" value="1"/>
</dbReference>
<dbReference type="OrthoDB" id="4514964at2"/>
<keyword evidence="1" id="KW-0145">Chemotaxis</keyword>
<dbReference type="InterPro" id="IPR012292">
    <property type="entry name" value="Globin/Proto"/>
</dbReference>
<dbReference type="SUPFAM" id="SSF58104">
    <property type="entry name" value="Methyl-accepting chemotaxis protein (MCP) signaling domain"/>
    <property type="match status" value="1"/>
</dbReference>
<comment type="caution">
    <text evidence="6">The sequence shown here is derived from an EMBL/GenBank/DDBJ whole genome shotgun (WGS) entry which is preliminary data.</text>
</comment>
<dbReference type="CDD" id="cd01068">
    <property type="entry name" value="globin_sensor"/>
    <property type="match status" value="1"/>
</dbReference>
<dbReference type="InterPro" id="IPR004090">
    <property type="entry name" value="Chemotax_Me-accpt_rcpt"/>
</dbReference>
<dbReference type="GO" id="GO:0020037">
    <property type="term" value="F:heme binding"/>
    <property type="evidence" value="ECO:0007669"/>
    <property type="project" value="InterPro"/>
</dbReference>
<dbReference type="PROSITE" id="PS50111">
    <property type="entry name" value="CHEMOTAXIS_TRANSDUC_2"/>
    <property type="match status" value="1"/>
</dbReference>
<dbReference type="eggNOG" id="COG0840">
    <property type="taxonomic scope" value="Bacteria"/>
</dbReference>
<dbReference type="Pfam" id="PF00015">
    <property type="entry name" value="MCPsignal"/>
    <property type="match status" value="1"/>
</dbReference>
<gene>
    <name evidence="6" type="ORF">Wenmar_00994</name>
</gene>
<dbReference type="GO" id="GO:0016020">
    <property type="term" value="C:membrane"/>
    <property type="evidence" value="ECO:0007669"/>
    <property type="project" value="InterPro"/>
</dbReference>
<evidence type="ECO:0000256" key="4">
    <source>
        <dbReference type="SAM" id="MobiDB-lite"/>
    </source>
</evidence>
<evidence type="ECO:0000256" key="2">
    <source>
        <dbReference type="ARBA" id="ARBA00029447"/>
    </source>
</evidence>
<feature type="domain" description="Methyl-accepting transducer" evidence="5">
    <location>
        <begin position="213"/>
        <end position="442"/>
    </location>
</feature>
<name>A0A0D0PH04_9RHOB</name>
<evidence type="ECO:0000313" key="7">
    <source>
        <dbReference type="Proteomes" id="UP000035100"/>
    </source>
</evidence>
<dbReference type="InterPro" id="IPR009050">
    <property type="entry name" value="Globin-like_sf"/>
</dbReference>
<dbReference type="Gene3D" id="1.10.490.10">
    <property type="entry name" value="Globins"/>
    <property type="match status" value="1"/>
</dbReference>
<protein>
    <submittedName>
        <fullName evidence="6">Methyl-accepting chemotaxis protein</fullName>
    </submittedName>
</protein>
<feature type="region of interest" description="Disordered" evidence="4">
    <location>
        <begin position="452"/>
        <end position="478"/>
    </location>
</feature>
<dbReference type="PANTHER" id="PTHR43531">
    <property type="entry name" value="PROTEIN ICFG"/>
    <property type="match status" value="1"/>
</dbReference>
<dbReference type="AlphaFoldDB" id="A0A0D0PH04"/>
<evidence type="ECO:0000256" key="1">
    <source>
        <dbReference type="ARBA" id="ARBA00022500"/>
    </source>
</evidence>
<dbReference type="PANTHER" id="PTHR43531:SF11">
    <property type="entry name" value="METHYL-ACCEPTING CHEMOTAXIS PROTEIN 3"/>
    <property type="match status" value="1"/>
</dbReference>
<dbReference type="GO" id="GO:0004888">
    <property type="term" value="F:transmembrane signaling receptor activity"/>
    <property type="evidence" value="ECO:0007669"/>
    <property type="project" value="InterPro"/>
</dbReference>
<dbReference type="EMBL" id="AONG01000005">
    <property type="protein sequence ID" value="KIQ70616.1"/>
    <property type="molecule type" value="Genomic_DNA"/>
</dbReference>